<comment type="caution">
    <text evidence="2">The sequence shown here is derived from an EMBL/GenBank/DDBJ whole genome shotgun (WGS) entry which is preliminary data.</text>
</comment>
<feature type="region of interest" description="Disordered" evidence="1">
    <location>
        <begin position="30"/>
        <end position="51"/>
    </location>
</feature>
<accession>A0A438C6D8</accession>
<gene>
    <name evidence="2" type="ORF">CK203_098105</name>
</gene>
<evidence type="ECO:0000313" key="2">
    <source>
        <dbReference type="EMBL" id="RVW18719.1"/>
    </source>
</evidence>
<reference evidence="2 3" key="1">
    <citation type="journal article" date="2018" name="PLoS Genet.">
        <title>Population sequencing reveals clonal diversity and ancestral inbreeding in the grapevine cultivar Chardonnay.</title>
        <authorList>
            <person name="Roach M.J."/>
            <person name="Johnson D.L."/>
            <person name="Bohlmann J."/>
            <person name="van Vuuren H.J."/>
            <person name="Jones S.J."/>
            <person name="Pretorius I.S."/>
            <person name="Schmidt S.A."/>
            <person name="Borneman A.R."/>
        </authorList>
    </citation>
    <scope>NUCLEOTIDE SEQUENCE [LARGE SCALE GENOMIC DNA]</scope>
    <source>
        <strain evidence="3">cv. Chardonnay</strain>
        <tissue evidence="2">Leaf</tissue>
    </source>
</reference>
<evidence type="ECO:0000256" key="1">
    <source>
        <dbReference type="SAM" id="MobiDB-lite"/>
    </source>
</evidence>
<evidence type="ECO:0000313" key="3">
    <source>
        <dbReference type="Proteomes" id="UP000288805"/>
    </source>
</evidence>
<name>A0A438C6D8_VITVI</name>
<dbReference type="EMBL" id="QGNW01002514">
    <property type="protein sequence ID" value="RVW18719.1"/>
    <property type="molecule type" value="Genomic_DNA"/>
</dbReference>
<dbReference type="Proteomes" id="UP000288805">
    <property type="component" value="Unassembled WGS sequence"/>
</dbReference>
<proteinExistence type="predicted"/>
<protein>
    <submittedName>
        <fullName evidence="2">Uncharacterized protein</fullName>
    </submittedName>
</protein>
<feature type="region of interest" description="Disordered" evidence="1">
    <location>
        <begin position="1"/>
        <end position="20"/>
    </location>
</feature>
<organism evidence="2 3">
    <name type="scientific">Vitis vinifera</name>
    <name type="common">Grape</name>
    <dbReference type="NCBI Taxonomy" id="29760"/>
    <lineage>
        <taxon>Eukaryota</taxon>
        <taxon>Viridiplantae</taxon>
        <taxon>Streptophyta</taxon>
        <taxon>Embryophyta</taxon>
        <taxon>Tracheophyta</taxon>
        <taxon>Spermatophyta</taxon>
        <taxon>Magnoliopsida</taxon>
        <taxon>eudicotyledons</taxon>
        <taxon>Gunneridae</taxon>
        <taxon>Pentapetalae</taxon>
        <taxon>rosids</taxon>
        <taxon>Vitales</taxon>
        <taxon>Vitaceae</taxon>
        <taxon>Viteae</taxon>
        <taxon>Vitis</taxon>
    </lineage>
</organism>
<dbReference type="AlphaFoldDB" id="A0A438C6D8"/>
<sequence>MATTRGAKTPSPEARNRAPKVVLVQDSMTEASQLLSVPPSVEGVPPSPALR</sequence>